<gene>
    <name evidence="3" type="ORF">LCGC14_2323910</name>
</gene>
<feature type="transmembrane region" description="Helical" evidence="1">
    <location>
        <begin position="52"/>
        <end position="75"/>
    </location>
</feature>
<comment type="caution">
    <text evidence="3">The sequence shown here is derived from an EMBL/GenBank/DDBJ whole genome shotgun (WGS) entry which is preliminary data.</text>
</comment>
<dbReference type="PANTHER" id="PTHR37529">
    <property type="entry name" value="TRANSPOSASE INSG FOR INSERTION SEQUENCE ELEMENT IS4-RELATED"/>
    <property type="match status" value="1"/>
</dbReference>
<name>A0A0F9FBR3_9ZZZZ</name>
<evidence type="ECO:0000313" key="3">
    <source>
        <dbReference type="EMBL" id="KKL48597.1"/>
    </source>
</evidence>
<feature type="non-terminal residue" evidence="3">
    <location>
        <position position="425"/>
    </location>
</feature>
<dbReference type="NCBIfam" id="NF033592">
    <property type="entry name" value="transpos_IS4_1"/>
    <property type="match status" value="1"/>
</dbReference>
<dbReference type="GO" id="GO:0003677">
    <property type="term" value="F:DNA binding"/>
    <property type="evidence" value="ECO:0007669"/>
    <property type="project" value="InterPro"/>
</dbReference>
<sequence length="425" mass="48530">MVASPIDKDRPRTTEILRAHGLTPLRAILTPQVFREIYPITPPGKTILIPEVVFWLMVLAAFGAGSMAGCIPIFWASLRAVVPGLPVEAVQEEAFSIARGKLPLRFFLRLFRYVTEAFSKQFDPRFCWKGRRLLAIDGMDVELPQHPRVQRVYPSAGNQHGRRGRPQARLVGLVGLWDGVCYAFRWTSLHVGEQASARRLMQHLRAGDLLLGDRNFPGKATFAAVLDRRADFLFHLPSNRFLKLARKPTPSNRREQWYSCITLGDDLQQQYPHLGPAITVRILQYRIPGFRPSWLITSLLDTTAYSYDELVSLYHERWRQETFHREWKHSLELSNLRSHSATGLLKEVLVQLTTNNVIRWVMAQAAAPPLCPVHLKFLDAKRLILASVPAMTAAPACLLPELYRQLLRDIGQRRILVRPGRSYPR</sequence>
<dbReference type="InterPro" id="IPR012337">
    <property type="entry name" value="RNaseH-like_sf"/>
</dbReference>
<protein>
    <recommendedName>
        <fullName evidence="2">Transposase IS4-like domain-containing protein</fullName>
    </recommendedName>
</protein>
<dbReference type="InterPro" id="IPR002559">
    <property type="entry name" value="Transposase_11"/>
</dbReference>
<organism evidence="3">
    <name type="scientific">marine sediment metagenome</name>
    <dbReference type="NCBI Taxonomy" id="412755"/>
    <lineage>
        <taxon>unclassified sequences</taxon>
        <taxon>metagenomes</taxon>
        <taxon>ecological metagenomes</taxon>
    </lineage>
</organism>
<dbReference type="InterPro" id="IPR047952">
    <property type="entry name" value="Transpos_IS4"/>
</dbReference>
<dbReference type="GO" id="GO:0006313">
    <property type="term" value="P:DNA transposition"/>
    <property type="evidence" value="ECO:0007669"/>
    <property type="project" value="InterPro"/>
</dbReference>
<dbReference type="EMBL" id="LAZR01033262">
    <property type="protein sequence ID" value="KKL48597.1"/>
    <property type="molecule type" value="Genomic_DNA"/>
</dbReference>
<accession>A0A0F9FBR3</accession>
<dbReference type="AlphaFoldDB" id="A0A0F9FBR3"/>
<dbReference type="Pfam" id="PF01609">
    <property type="entry name" value="DDE_Tnp_1"/>
    <property type="match status" value="1"/>
</dbReference>
<dbReference type="GO" id="GO:0004803">
    <property type="term" value="F:transposase activity"/>
    <property type="evidence" value="ECO:0007669"/>
    <property type="project" value="InterPro"/>
</dbReference>
<dbReference type="SUPFAM" id="SSF53098">
    <property type="entry name" value="Ribonuclease H-like"/>
    <property type="match status" value="1"/>
</dbReference>
<evidence type="ECO:0000256" key="1">
    <source>
        <dbReference type="SAM" id="Phobius"/>
    </source>
</evidence>
<dbReference type="PANTHER" id="PTHR37529:SF1">
    <property type="entry name" value="TRANSPOSASE INSG FOR INSERTION SEQUENCE ELEMENT IS4-RELATED"/>
    <property type="match status" value="1"/>
</dbReference>
<feature type="domain" description="Transposase IS4-like" evidence="2">
    <location>
        <begin position="129"/>
        <end position="346"/>
    </location>
</feature>
<keyword evidence="1" id="KW-0812">Transmembrane</keyword>
<keyword evidence="1" id="KW-1133">Transmembrane helix</keyword>
<proteinExistence type="predicted"/>
<reference evidence="3" key="1">
    <citation type="journal article" date="2015" name="Nature">
        <title>Complex archaea that bridge the gap between prokaryotes and eukaryotes.</title>
        <authorList>
            <person name="Spang A."/>
            <person name="Saw J.H."/>
            <person name="Jorgensen S.L."/>
            <person name="Zaremba-Niedzwiedzka K."/>
            <person name="Martijn J."/>
            <person name="Lind A.E."/>
            <person name="van Eijk R."/>
            <person name="Schleper C."/>
            <person name="Guy L."/>
            <person name="Ettema T.J."/>
        </authorList>
    </citation>
    <scope>NUCLEOTIDE SEQUENCE</scope>
</reference>
<keyword evidence="1" id="KW-0472">Membrane</keyword>
<evidence type="ECO:0000259" key="2">
    <source>
        <dbReference type="Pfam" id="PF01609"/>
    </source>
</evidence>